<sequence length="86" mass="9158">MRSLSLALVLLVPALVLATPTRRAVCSKGRVALHSSCCVWFDVLDDIQANLFDGGECGEEAHESLRIAFHDAIGFSPALTGQGKFG</sequence>
<dbReference type="Proteomes" id="UP001556367">
    <property type="component" value="Unassembled WGS sequence"/>
</dbReference>
<organism evidence="2 3">
    <name type="scientific">Hohenbuehelia grisea</name>
    <dbReference type="NCBI Taxonomy" id="104357"/>
    <lineage>
        <taxon>Eukaryota</taxon>
        <taxon>Fungi</taxon>
        <taxon>Dikarya</taxon>
        <taxon>Basidiomycota</taxon>
        <taxon>Agaricomycotina</taxon>
        <taxon>Agaricomycetes</taxon>
        <taxon>Agaricomycetidae</taxon>
        <taxon>Agaricales</taxon>
        <taxon>Pleurotineae</taxon>
        <taxon>Pleurotaceae</taxon>
        <taxon>Hohenbuehelia</taxon>
    </lineage>
</organism>
<evidence type="ECO:0000256" key="1">
    <source>
        <dbReference type="SAM" id="SignalP"/>
    </source>
</evidence>
<feature type="signal peptide" evidence="1">
    <location>
        <begin position="1"/>
        <end position="18"/>
    </location>
</feature>
<feature type="chain" id="PRO_5047286348" description="Peroxidase" evidence="1">
    <location>
        <begin position="19"/>
        <end position="86"/>
    </location>
</feature>
<dbReference type="PROSITE" id="PS00436">
    <property type="entry name" value="PEROXIDASE_2"/>
    <property type="match status" value="1"/>
</dbReference>
<accession>A0ABR3IT06</accession>
<dbReference type="InterPro" id="IPR019794">
    <property type="entry name" value="Peroxidases_AS"/>
</dbReference>
<dbReference type="InterPro" id="IPR010255">
    <property type="entry name" value="Haem_peroxidase_sf"/>
</dbReference>
<evidence type="ECO:0000313" key="3">
    <source>
        <dbReference type="Proteomes" id="UP001556367"/>
    </source>
</evidence>
<comment type="caution">
    <text evidence="2">The sequence shown here is derived from an EMBL/GenBank/DDBJ whole genome shotgun (WGS) entry which is preliminary data.</text>
</comment>
<keyword evidence="1" id="KW-0732">Signal</keyword>
<evidence type="ECO:0008006" key="4">
    <source>
        <dbReference type="Google" id="ProtNLM"/>
    </source>
</evidence>
<proteinExistence type="predicted"/>
<dbReference type="EMBL" id="JASNQZ010000015">
    <property type="protein sequence ID" value="KAL0946432.1"/>
    <property type="molecule type" value="Genomic_DNA"/>
</dbReference>
<dbReference type="InterPro" id="IPR001621">
    <property type="entry name" value="Ligninase"/>
</dbReference>
<dbReference type="PRINTS" id="PR00462">
    <property type="entry name" value="LIGNINASE"/>
</dbReference>
<dbReference type="SUPFAM" id="SSF48113">
    <property type="entry name" value="Heme-dependent peroxidases"/>
    <property type="match status" value="1"/>
</dbReference>
<protein>
    <recommendedName>
        <fullName evidence="4">Peroxidase</fullName>
    </recommendedName>
</protein>
<evidence type="ECO:0000313" key="2">
    <source>
        <dbReference type="EMBL" id="KAL0946432.1"/>
    </source>
</evidence>
<reference evidence="3" key="1">
    <citation type="submission" date="2024-06" db="EMBL/GenBank/DDBJ databases">
        <title>Multi-omics analyses provide insights into the biosynthesis of the anticancer antibiotic pleurotin in Hohenbuehelia grisea.</title>
        <authorList>
            <person name="Weaver J.A."/>
            <person name="Alberti F."/>
        </authorList>
    </citation>
    <scope>NUCLEOTIDE SEQUENCE [LARGE SCALE GENOMIC DNA]</scope>
    <source>
        <strain evidence="3">T-177</strain>
    </source>
</reference>
<dbReference type="Gene3D" id="1.10.520.10">
    <property type="match status" value="1"/>
</dbReference>
<keyword evidence="3" id="KW-1185">Reference proteome</keyword>
<gene>
    <name evidence="2" type="ORF">HGRIS_012655</name>
</gene>
<name>A0ABR3IT06_9AGAR</name>